<evidence type="ECO:0000259" key="1">
    <source>
        <dbReference type="PROSITE" id="PS51746"/>
    </source>
</evidence>
<dbReference type="AlphaFoldDB" id="A0LLB6"/>
<dbReference type="PANTHER" id="PTHR13832:SF860">
    <property type="entry name" value="PROTEIN PHOSPHATASE PHPP"/>
    <property type="match status" value="1"/>
</dbReference>
<dbReference type="SUPFAM" id="SSF81606">
    <property type="entry name" value="PP2C-like"/>
    <property type="match status" value="1"/>
</dbReference>
<keyword evidence="3" id="KW-1185">Reference proteome</keyword>
<dbReference type="NCBIfam" id="NF033484">
    <property type="entry name" value="Stp1_PP2C_phos"/>
    <property type="match status" value="1"/>
</dbReference>
<dbReference type="EMBL" id="CP000478">
    <property type="protein sequence ID" value="ABK18218.1"/>
    <property type="molecule type" value="Genomic_DNA"/>
</dbReference>
<protein>
    <submittedName>
        <fullName evidence="2">Protein serine/threonine phosphatases</fullName>
    </submittedName>
</protein>
<dbReference type="SMART" id="SM00331">
    <property type="entry name" value="PP2C_SIG"/>
    <property type="match status" value="1"/>
</dbReference>
<evidence type="ECO:0000313" key="3">
    <source>
        <dbReference type="Proteomes" id="UP000001784"/>
    </source>
</evidence>
<dbReference type="Gene3D" id="3.60.40.10">
    <property type="entry name" value="PPM-type phosphatase domain"/>
    <property type="match status" value="1"/>
</dbReference>
<dbReference type="STRING" id="335543.Sfum_2540"/>
<dbReference type="Pfam" id="PF13672">
    <property type="entry name" value="PP2C_2"/>
    <property type="match status" value="1"/>
</dbReference>
<dbReference type="RefSeq" id="WP_011699386.1">
    <property type="nucleotide sequence ID" value="NC_008554.1"/>
</dbReference>
<dbReference type="CDD" id="cd00143">
    <property type="entry name" value="PP2Cc"/>
    <property type="match status" value="1"/>
</dbReference>
<gene>
    <name evidence="2" type="ordered locus">Sfum_2540</name>
</gene>
<proteinExistence type="predicted"/>
<dbReference type="HOGENOM" id="CLU_034545_4_1_7"/>
<dbReference type="Proteomes" id="UP000001784">
    <property type="component" value="Chromosome"/>
</dbReference>
<reference evidence="2 3" key="1">
    <citation type="submission" date="2006-10" db="EMBL/GenBank/DDBJ databases">
        <title>Complete sequence of Syntrophobacter fumaroxidans MPOB.</title>
        <authorList>
            <consortium name="US DOE Joint Genome Institute"/>
            <person name="Copeland A."/>
            <person name="Lucas S."/>
            <person name="Lapidus A."/>
            <person name="Barry K."/>
            <person name="Detter J.C."/>
            <person name="Glavina del Rio T."/>
            <person name="Hammon N."/>
            <person name="Israni S."/>
            <person name="Pitluck S."/>
            <person name="Goltsman E.G."/>
            <person name="Martinez M."/>
            <person name="Schmutz J."/>
            <person name="Larimer F."/>
            <person name="Land M."/>
            <person name="Hauser L."/>
            <person name="Kyrpides N."/>
            <person name="Kim E."/>
            <person name="Boone D.R."/>
            <person name="Brockman F."/>
            <person name="Culley D."/>
            <person name="Ferry J."/>
            <person name="Gunsalus R."/>
            <person name="McInerney M.J."/>
            <person name="Morrison M."/>
            <person name="Plugge C."/>
            <person name="Rohlin L."/>
            <person name="Scholten J."/>
            <person name="Sieber J."/>
            <person name="Stams A.J.M."/>
            <person name="Worm P."/>
            <person name="Henstra A.M."/>
            <person name="Richardson P."/>
        </authorList>
    </citation>
    <scope>NUCLEOTIDE SEQUENCE [LARGE SCALE GENOMIC DNA]</scope>
    <source>
        <strain evidence="3">DSM 10017 / MPOB</strain>
    </source>
</reference>
<dbReference type="eggNOG" id="COG0631">
    <property type="taxonomic scope" value="Bacteria"/>
</dbReference>
<feature type="domain" description="PPM-type phosphatase" evidence="1">
    <location>
        <begin position="5"/>
        <end position="241"/>
    </location>
</feature>
<sequence>MFKIACHGKSDVGLKRTNNEDSFAVEQNLGVAVLADGMGGAAAGELASRFFTRAALEVFSSADSNDDSNNPDPIERTFTLANRKILDHVKENPEHRGMGCTAELLAFKGPRYCLGHVGDSRTYLFRNGQLTQLTRDHSFVQDLLDKGVITPEEARVHRFRHVILRAVGTSESLSVDVMRGEVASGDLFLQCSDGLTDMVEDDLIVQILATGDPLGVKAEKLISAANAAGGYDNVTVVLSEVVPVV</sequence>
<dbReference type="InParanoid" id="A0LLB6"/>
<dbReference type="InterPro" id="IPR001932">
    <property type="entry name" value="PPM-type_phosphatase-like_dom"/>
</dbReference>
<accession>A0LLB6</accession>
<dbReference type="KEGG" id="sfu:Sfum_2540"/>
<dbReference type="SMART" id="SM00332">
    <property type="entry name" value="PP2Cc"/>
    <property type="match status" value="1"/>
</dbReference>
<name>A0LLB6_SYNFM</name>
<dbReference type="PANTHER" id="PTHR13832">
    <property type="entry name" value="PROTEIN PHOSPHATASE 2C"/>
    <property type="match status" value="1"/>
</dbReference>
<dbReference type="PROSITE" id="PS51746">
    <property type="entry name" value="PPM_2"/>
    <property type="match status" value="1"/>
</dbReference>
<dbReference type="InterPro" id="IPR015655">
    <property type="entry name" value="PP2C"/>
</dbReference>
<organism evidence="2 3">
    <name type="scientific">Syntrophobacter fumaroxidans (strain DSM 10017 / MPOB)</name>
    <dbReference type="NCBI Taxonomy" id="335543"/>
    <lineage>
        <taxon>Bacteria</taxon>
        <taxon>Pseudomonadati</taxon>
        <taxon>Thermodesulfobacteriota</taxon>
        <taxon>Syntrophobacteria</taxon>
        <taxon>Syntrophobacterales</taxon>
        <taxon>Syntrophobacteraceae</taxon>
        <taxon>Syntrophobacter</taxon>
    </lineage>
</organism>
<dbReference type="InterPro" id="IPR036457">
    <property type="entry name" value="PPM-type-like_dom_sf"/>
</dbReference>
<evidence type="ECO:0000313" key="2">
    <source>
        <dbReference type="EMBL" id="ABK18218.1"/>
    </source>
</evidence>
<dbReference type="GO" id="GO:0004722">
    <property type="term" value="F:protein serine/threonine phosphatase activity"/>
    <property type="evidence" value="ECO:0007669"/>
    <property type="project" value="InterPro"/>
</dbReference>